<dbReference type="Proteomes" id="UP000257109">
    <property type="component" value="Unassembled WGS sequence"/>
</dbReference>
<evidence type="ECO:0000313" key="1">
    <source>
        <dbReference type="EMBL" id="RDY00385.1"/>
    </source>
</evidence>
<accession>A0A371HC98</accession>
<evidence type="ECO:0000313" key="2">
    <source>
        <dbReference type="Proteomes" id="UP000257109"/>
    </source>
</evidence>
<dbReference type="EMBL" id="QJKJ01003010">
    <property type="protein sequence ID" value="RDY00385.1"/>
    <property type="molecule type" value="Genomic_DNA"/>
</dbReference>
<organism evidence="1 2">
    <name type="scientific">Mucuna pruriens</name>
    <name type="common">Velvet bean</name>
    <name type="synonym">Dolichos pruriens</name>
    <dbReference type="NCBI Taxonomy" id="157652"/>
    <lineage>
        <taxon>Eukaryota</taxon>
        <taxon>Viridiplantae</taxon>
        <taxon>Streptophyta</taxon>
        <taxon>Embryophyta</taxon>
        <taxon>Tracheophyta</taxon>
        <taxon>Spermatophyta</taxon>
        <taxon>Magnoliopsida</taxon>
        <taxon>eudicotyledons</taxon>
        <taxon>Gunneridae</taxon>
        <taxon>Pentapetalae</taxon>
        <taxon>rosids</taxon>
        <taxon>fabids</taxon>
        <taxon>Fabales</taxon>
        <taxon>Fabaceae</taxon>
        <taxon>Papilionoideae</taxon>
        <taxon>50 kb inversion clade</taxon>
        <taxon>NPAAA clade</taxon>
        <taxon>indigoferoid/millettioid clade</taxon>
        <taxon>Phaseoleae</taxon>
        <taxon>Mucuna</taxon>
    </lineage>
</organism>
<sequence length="195" mass="22671">MGSFIVYTNLPIWQILNKLDLEVRPLLQALCPIKSQVLVDFIVELTTPIGEIPWILFIVKAFKQQGSKVGIILEGLDRVLLEQSLHFNFKANNNQAKYETLLARMYLAWEIGASRTYSRGGSLKLFKLKIPNLGNTLINLVQYLLFHTCPSRRKHTSRPPFQARYLPQYLPTERVVDCLHPQKKQRRWLRMLPIT</sequence>
<keyword evidence="2" id="KW-1185">Reference proteome</keyword>
<gene>
    <name evidence="1" type="ORF">CR513_16444</name>
</gene>
<reference evidence="1" key="1">
    <citation type="submission" date="2018-05" db="EMBL/GenBank/DDBJ databases">
        <title>Draft genome of Mucuna pruriens seed.</title>
        <authorList>
            <person name="Nnadi N.E."/>
            <person name="Vos R."/>
            <person name="Hasami M.H."/>
            <person name="Devisetty U.K."/>
            <person name="Aguiy J.C."/>
        </authorList>
    </citation>
    <scope>NUCLEOTIDE SEQUENCE [LARGE SCALE GENOMIC DNA]</scope>
    <source>
        <strain evidence="1">JCA_2017</strain>
    </source>
</reference>
<comment type="caution">
    <text evidence="1">The sequence shown here is derived from an EMBL/GenBank/DDBJ whole genome shotgun (WGS) entry which is preliminary data.</text>
</comment>
<dbReference type="OrthoDB" id="1457029at2759"/>
<proteinExistence type="predicted"/>
<feature type="non-terminal residue" evidence="1">
    <location>
        <position position="1"/>
    </location>
</feature>
<dbReference type="AlphaFoldDB" id="A0A371HC98"/>
<name>A0A371HC98_MUCPR</name>
<protein>
    <submittedName>
        <fullName evidence="1">Uncharacterized protein</fullName>
    </submittedName>
</protein>